<gene>
    <name evidence="2" type="ORF">EHQ30_01135</name>
</gene>
<keyword evidence="3" id="KW-1185">Reference proteome</keyword>
<organism evidence="2 3">
    <name type="scientific">Leptospira brenneri</name>
    <dbReference type="NCBI Taxonomy" id="2023182"/>
    <lineage>
        <taxon>Bacteria</taxon>
        <taxon>Pseudomonadati</taxon>
        <taxon>Spirochaetota</taxon>
        <taxon>Spirochaetia</taxon>
        <taxon>Leptospirales</taxon>
        <taxon>Leptospiraceae</taxon>
        <taxon>Leptospira</taxon>
    </lineage>
</organism>
<name>A0A2M9Y0J8_9LEPT</name>
<sequence>MKTLSQPSLYFHQFRERTFRLVRSNLPVLVMTGLSLLILKCEGANTDVKTILVPLLVSSEANASTAIGNNPGNGGGTGGTEIPITVNDPPPSVAPILNDINYITNNANPADDPYSTKGLLQFQKTSISFVKPVPANTEVSLYLGKKNMELLADGTVTNAVTIVNRTAANFSGYTFLVDSDRKYKVFVVAKNEFGISSKELKIGHARNCANAIKTPGTFGNCTDHCFETNQVADRIEIKVKYNLPVDGVSLSLDIAGLNPRTTLPEYIAPAVNLDIATPKAGEHTITTSFGIHEKEYLCTNVQSLLMVDQPFRFTLLKGYVSIPNE</sequence>
<dbReference type="OrthoDB" id="335586at2"/>
<proteinExistence type="predicted"/>
<reference evidence="2" key="1">
    <citation type="journal article" date="2019" name="PLoS Negl. Trop. Dis.">
        <title>Revisiting the worldwide diversity of Leptospira species in the environment.</title>
        <authorList>
            <person name="Vincent A.T."/>
            <person name="Schiettekatte O."/>
            <person name="Bourhy P."/>
            <person name="Veyrier F.J."/>
            <person name="Picardeau M."/>
        </authorList>
    </citation>
    <scope>NUCLEOTIDE SEQUENCE [LARGE SCALE GENOMIC DNA]</scope>
    <source>
        <strain evidence="2">201800277</strain>
    </source>
</reference>
<evidence type="ECO:0000256" key="1">
    <source>
        <dbReference type="SAM" id="MobiDB-lite"/>
    </source>
</evidence>
<evidence type="ECO:0000313" key="2">
    <source>
        <dbReference type="EMBL" id="TGK95277.1"/>
    </source>
</evidence>
<evidence type="ECO:0000313" key="3">
    <source>
        <dbReference type="Proteomes" id="UP000297891"/>
    </source>
</evidence>
<comment type="caution">
    <text evidence="2">The sequence shown here is derived from an EMBL/GenBank/DDBJ whole genome shotgun (WGS) entry which is preliminary data.</text>
</comment>
<protein>
    <submittedName>
        <fullName evidence="2">Uncharacterized protein</fullName>
    </submittedName>
</protein>
<dbReference type="AlphaFoldDB" id="A0A2M9Y0J8"/>
<dbReference type="RefSeq" id="WP_100791015.1">
    <property type="nucleotide sequence ID" value="NZ_NPDQ01000005.1"/>
</dbReference>
<accession>A0A2M9Y0J8</accession>
<dbReference type="EMBL" id="RQFP01000001">
    <property type="protein sequence ID" value="TGK95277.1"/>
    <property type="molecule type" value="Genomic_DNA"/>
</dbReference>
<feature type="region of interest" description="Disordered" evidence="1">
    <location>
        <begin position="64"/>
        <end position="85"/>
    </location>
</feature>
<dbReference type="Proteomes" id="UP000297891">
    <property type="component" value="Unassembled WGS sequence"/>
</dbReference>